<dbReference type="AlphaFoldDB" id="N2A3D7"/>
<accession>N2A3D7</accession>
<dbReference type="HOGENOM" id="CLU_2824690_0_0_9"/>
<proteinExistence type="predicted"/>
<sequence>MAKGTGKVRAGCDIITSWNFKHIVNVKTVRGVKTITTLEGYKDLLIYPPSVLLEGDDEDDDETDSQ</sequence>
<gene>
    <name evidence="1" type="ORF">C823_03494</name>
</gene>
<evidence type="ECO:0000313" key="1">
    <source>
        <dbReference type="EMBL" id="EMZ23867.1"/>
    </source>
</evidence>
<dbReference type="STRING" id="1235802.C823_03494"/>
<evidence type="ECO:0000313" key="2">
    <source>
        <dbReference type="Proteomes" id="UP000012589"/>
    </source>
</evidence>
<comment type="caution">
    <text evidence="1">The sequence shown here is derived from an EMBL/GenBank/DDBJ whole genome shotgun (WGS) entry which is preliminary data.</text>
</comment>
<name>N2A3D7_9FIRM</name>
<organism evidence="1 2">
    <name type="scientific">Eubacterium plexicaudatum ASF492</name>
    <dbReference type="NCBI Taxonomy" id="1235802"/>
    <lineage>
        <taxon>Bacteria</taxon>
        <taxon>Bacillati</taxon>
        <taxon>Bacillota</taxon>
        <taxon>Clostridia</taxon>
        <taxon>Eubacteriales</taxon>
        <taxon>Eubacteriaceae</taxon>
        <taxon>Eubacterium</taxon>
    </lineage>
</organism>
<dbReference type="EMBL" id="AQFT01000101">
    <property type="protein sequence ID" value="EMZ23867.1"/>
    <property type="molecule type" value="Genomic_DNA"/>
</dbReference>
<reference evidence="1 2" key="1">
    <citation type="journal article" date="2014" name="Genome Announc.">
        <title>Draft genome sequences of the altered schaedler flora, a defined bacterial community from gnotobiotic mice.</title>
        <authorList>
            <person name="Wannemuehler M.J."/>
            <person name="Overstreet A.M."/>
            <person name="Ward D.V."/>
            <person name="Phillips G.J."/>
        </authorList>
    </citation>
    <scope>NUCLEOTIDE SEQUENCE [LARGE SCALE GENOMIC DNA]</scope>
    <source>
        <strain evidence="1 2">ASF492</strain>
    </source>
</reference>
<dbReference type="PATRIC" id="fig|1235802.3.peg.3681"/>
<protein>
    <submittedName>
        <fullName evidence="1">Uncharacterized protein</fullName>
    </submittedName>
</protein>
<dbReference type="Proteomes" id="UP000012589">
    <property type="component" value="Unassembled WGS sequence"/>
</dbReference>
<keyword evidence="2" id="KW-1185">Reference proteome</keyword>
<dbReference type="OrthoDB" id="9799824at2"/>